<dbReference type="Proteomes" id="UP000008783">
    <property type="component" value="Unassembled WGS sequence"/>
</dbReference>
<dbReference type="STRING" id="418459.H6QQ88"/>
<dbReference type="EMBL" id="DS178270">
    <property type="protein sequence ID" value="EHS64803.1"/>
    <property type="molecule type" value="Genomic_DNA"/>
</dbReference>
<feature type="chain" id="PRO_5003605723" evidence="2">
    <location>
        <begin position="24"/>
        <end position="684"/>
    </location>
</feature>
<sequence>MNPIYTYALKMVVLSALSTGVTAIIKGINPSNPPYQTMKGQYGYNQCGTSASPSSRCQNVHIKSATDFCLFGPPRFAGVSETEREAVSYCTKPTHGTRLIPPGTFSSVHYVSTPHYVQITGRGNFTKINVPVDDDGGEMDPNSWDSRGNPIGGVVFGNGNQFVQWTEFLLPDEFCIRACYNGPDAWRYCNHVYDLMACRWNIPGDYGPGFDSCKGDDVPRPMGEYKLANGSVYTWHQDDGNPPPPGAPGKVNSCSNIAPPGSLYADVIHLSVSLVSHPSLSISSKLHSRFSSTPRDVAPGVSSELRFLTRTLNCIERDKTHRKRLGKAMLDCETSANETTVGLVVKALENMATRYHMVDLLAAHREPVLEDDDMVWVHDNWKYARQESLSTDELNTLNALLCRVQTNFLPSLQQQLADLLGSLDLANLPNEPKPKLKDSLDIISQLADTVAQINAFVHSIAPIAVNPLQDTRHIDGTFGSLKRYRSRKLIDKFNHLICYTIQSLFDSHLLFIQANSKHPPISSHGESSLITLGENVIEATAQSSDAIDSIIKWSKQSDLSILQDHYQEHVNHLDSTLAVLSEQILLTKQSQKRLRMINAGQSDIDPSRTLEDHQNENGSPDTNQPENENDWTDASWSSGHAHDQSGTSLSADWSEAISLRPQLIKLVKTTKRSKESTTKLAISF</sequence>
<protein>
    <submittedName>
        <fullName evidence="3">Uncharacterized protein</fullName>
    </submittedName>
</protein>
<feature type="compositionally biased region" description="Basic and acidic residues" evidence="1">
    <location>
        <begin position="605"/>
        <end position="615"/>
    </location>
</feature>
<feature type="signal peptide" evidence="2">
    <location>
        <begin position="1"/>
        <end position="23"/>
    </location>
</feature>
<dbReference type="RefSeq" id="XP_003890324.1">
    <property type="nucleotide sequence ID" value="XM_003890275.1"/>
</dbReference>
<evidence type="ECO:0000256" key="2">
    <source>
        <dbReference type="SAM" id="SignalP"/>
    </source>
</evidence>
<feature type="region of interest" description="Disordered" evidence="1">
    <location>
        <begin position="600"/>
        <end position="647"/>
    </location>
</feature>
<reference evidence="4" key="1">
    <citation type="journal article" date="2011" name="Proc. Natl. Acad. Sci. U.S.A.">
        <title>Obligate biotrophy features unraveled by the genomic analysis of rust fungi.</title>
        <authorList>
            <person name="Duplessis S."/>
            <person name="Cuomo C.A."/>
            <person name="Lin Y.-C."/>
            <person name="Aerts A."/>
            <person name="Tisserant E."/>
            <person name="Veneault-Fourrey C."/>
            <person name="Joly D.L."/>
            <person name="Hacquard S."/>
            <person name="Amselem J."/>
            <person name="Cantarel B.L."/>
            <person name="Chiu R."/>
            <person name="Coutinho P.M."/>
            <person name="Feau N."/>
            <person name="Field M."/>
            <person name="Frey P."/>
            <person name="Gelhaye E."/>
            <person name="Goldberg J."/>
            <person name="Grabherr M.G."/>
            <person name="Kodira C.D."/>
            <person name="Kohler A."/>
            <person name="Kuees U."/>
            <person name="Lindquist E.A."/>
            <person name="Lucas S.M."/>
            <person name="Mago R."/>
            <person name="Mauceli E."/>
            <person name="Morin E."/>
            <person name="Murat C."/>
            <person name="Pangilinan J.L."/>
            <person name="Park R."/>
            <person name="Pearson M."/>
            <person name="Quesneville H."/>
            <person name="Rouhier N."/>
            <person name="Sakthikumar S."/>
            <person name="Salamov A.A."/>
            <person name="Schmutz J."/>
            <person name="Selles B."/>
            <person name="Shapiro H."/>
            <person name="Tanguay P."/>
            <person name="Tuskan G.A."/>
            <person name="Henrissat B."/>
            <person name="Van de Peer Y."/>
            <person name="Rouze P."/>
            <person name="Ellis J.G."/>
            <person name="Dodds P.N."/>
            <person name="Schein J.E."/>
            <person name="Zhong S."/>
            <person name="Hamelin R.C."/>
            <person name="Grigoriev I.V."/>
            <person name="Szabo L.J."/>
            <person name="Martin F."/>
        </authorList>
    </citation>
    <scope>NUCLEOTIDE SEQUENCE [LARGE SCALE GENOMIC DNA]</scope>
    <source>
        <strain evidence="4">CRL 75-36-700-3 / race SCCL</strain>
    </source>
</reference>
<dbReference type="GeneID" id="13542109"/>
<evidence type="ECO:0000313" key="3">
    <source>
        <dbReference type="EMBL" id="EHS64803.1"/>
    </source>
</evidence>
<dbReference type="OrthoDB" id="2511877at2759"/>
<name>H6QQ88_PUCGT</name>
<dbReference type="VEuPathDB" id="FungiDB:PGTG_21061"/>
<dbReference type="PANTHER" id="PTHR33069">
    <property type="entry name" value="CHROMOSOME 7, WHOLE GENOME SHOTGUN SEQUENCE-RELATED"/>
    <property type="match status" value="1"/>
</dbReference>
<evidence type="ECO:0000256" key="1">
    <source>
        <dbReference type="SAM" id="MobiDB-lite"/>
    </source>
</evidence>
<dbReference type="HOGENOM" id="CLU_402320_0_0_1"/>
<dbReference type="KEGG" id="pgr:PGTG_21061"/>
<organism evidence="3 4">
    <name type="scientific">Puccinia graminis f. sp. tritici (strain CRL 75-36-700-3 / race SCCL)</name>
    <name type="common">Black stem rust fungus</name>
    <dbReference type="NCBI Taxonomy" id="418459"/>
    <lineage>
        <taxon>Eukaryota</taxon>
        <taxon>Fungi</taxon>
        <taxon>Dikarya</taxon>
        <taxon>Basidiomycota</taxon>
        <taxon>Pucciniomycotina</taxon>
        <taxon>Pucciniomycetes</taxon>
        <taxon>Pucciniales</taxon>
        <taxon>Pucciniaceae</taxon>
        <taxon>Puccinia</taxon>
    </lineage>
</organism>
<dbReference type="PANTHER" id="PTHR33069:SF5">
    <property type="entry name" value="MACROFAGE ACTIVATING GLYCOPROTEIN"/>
    <property type="match status" value="1"/>
</dbReference>
<proteinExistence type="predicted"/>
<keyword evidence="2" id="KW-0732">Signal</keyword>
<accession>H6QQ88</accession>
<gene>
    <name evidence="3" type="ORF">PGTG_21061</name>
</gene>
<keyword evidence="4" id="KW-1185">Reference proteome</keyword>
<dbReference type="AlphaFoldDB" id="H6QQ88"/>
<dbReference type="InParanoid" id="H6QQ88"/>
<feature type="compositionally biased region" description="Polar residues" evidence="1">
    <location>
        <begin position="616"/>
        <end position="647"/>
    </location>
</feature>
<evidence type="ECO:0000313" key="4">
    <source>
        <dbReference type="Proteomes" id="UP000008783"/>
    </source>
</evidence>